<reference evidence="1" key="2">
    <citation type="submission" date="2022-06" db="UniProtKB">
        <authorList>
            <consortium name="EnsemblMetazoa"/>
        </authorList>
    </citation>
    <scope>IDENTIFICATION</scope>
    <source>
        <strain evidence="1">PS312</strain>
    </source>
</reference>
<dbReference type="EnsemblMetazoa" id="PPA25948.1">
    <property type="protein sequence ID" value="PPA25948.1"/>
    <property type="gene ID" value="WBGene00115502"/>
</dbReference>
<proteinExistence type="predicted"/>
<accession>A0A8R1YIZ9</accession>
<evidence type="ECO:0000313" key="2">
    <source>
        <dbReference type="Proteomes" id="UP000005239"/>
    </source>
</evidence>
<dbReference type="Proteomes" id="UP000005239">
    <property type="component" value="Unassembled WGS sequence"/>
</dbReference>
<protein>
    <submittedName>
        <fullName evidence="1">Uncharacterized protein</fullName>
    </submittedName>
</protein>
<organism evidence="1 2">
    <name type="scientific">Pristionchus pacificus</name>
    <name type="common">Parasitic nematode worm</name>
    <dbReference type="NCBI Taxonomy" id="54126"/>
    <lineage>
        <taxon>Eukaryota</taxon>
        <taxon>Metazoa</taxon>
        <taxon>Ecdysozoa</taxon>
        <taxon>Nematoda</taxon>
        <taxon>Chromadorea</taxon>
        <taxon>Rhabditida</taxon>
        <taxon>Rhabditina</taxon>
        <taxon>Diplogasteromorpha</taxon>
        <taxon>Diplogasteroidea</taxon>
        <taxon>Neodiplogasteridae</taxon>
        <taxon>Pristionchus</taxon>
    </lineage>
</organism>
<reference evidence="2" key="1">
    <citation type="journal article" date="2008" name="Nat. Genet.">
        <title>The Pristionchus pacificus genome provides a unique perspective on nematode lifestyle and parasitism.</title>
        <authorList>
            <person name="Dieterich C."/>
            <person name="Clifton S.W."/>
            <person name="Schuster L.N."/>
            <person name="Chinwalla A."/>
            <person name="Delehaunty K."/>
            <person name="Dinkelacker I."/>
            <person name="Fulton L."/>
            <person name="Fulton R."/>
            <person name="Godfrey J."/>
            <person name="Minx P."/>
            <person name="Mitreva M."/>
            <person name="Roeseler W."/>
            <person name="Tian H."/>
            <person name="Witte H."/>
            <person name="Yang S.P."/>
            <person name="Wilson R.K."/>
            <person name="Sommer R.J."/>
        </authorList>
    </citation>
    <scope>NUCLEOTIDE SEQUENCE [LARGE SCALE GENOMIC DNA]</scope>
    <source>
        <strain evidence="2">PS312</strain>
    </source>
</reference>
<sequence>MLCFVALFASLLSLTNARVTFPKSEVLQAQDIAGTNRATFACKNICKLYADRKYNNLVITQNGNLIANFNTIVSGNAAAPTGVVLPAGDNYVLENRGEVNPQFVLFIVDSTAQNYGSLVVAPQQAQGVAIKDNARYVTVLSSFDAVEFSGFTGAFPPGYPRIYAAGFDAATDAQCRPVYQARSQRAAEKSWPVVPTAVLTIDFGFMGAHTVSVNQVKASDRPMAAGLSVVYTSPGYVGCSAAAGQNYYSNVNRLAEAFTLLGDSLDIDGLYNNIAPGEPIQLNVNNDKVALTGSSAYTKHYVDKSFSVALSWVRQTPAANFAFQLDFGTSSDPNVPETTTKIGRSLSVLTSLAFVIMARATRMFKLVFIFGVSISVVVSRVTFAKSEVLDDVDLKGTTTASFRCSVGCRVYSPTRNEKVVIVDSAGKEYKSLLNLADLKLGEFVELTGGKYQLKNKGAADPSFVFYAVEKGAPSYETTVAYVSSTSKITLASTTDTQKTVMSSSGAIRFSHFTGDFQTAFPSVYATGFDSVADTTCRAVYETVSAISILNTAFPLYSPIATINFKKTGAGRSVVVSGEQYISTTTGLDATAVFVSPGYVGCGIVGDSMYTSALLDLSFDSTIRASHSSGLFVILDGDFSIANAADAATLTVNDEVQKLYGKDQKLARTVDGMSASIGVEWARREGGKDRFALQIDVMADDGLAVQTTTNTVPTMTTSGVNQLDIGSALMLIVIASLY</sequence>
<dbReference type="AlphaFoldDB" id="A0A2A6BI97"/>
<gene>
    <name evidence="1" type="primary">WBGene00115502</name>
</gene>
<keyword evidence="2" id="KW-1185">Reference proteome</keyword>
<name>A0A2A6BI97_PRIPA</name>
<accession>A0A2A6BI97</accession>
<evidence type="ECO:0000313" key="1">
    <source>
        <dbReference type="EnsemblMetazoa" id="PPA25948.1"/>
    </source>
</evidence>